<evidence type="ECO:0000259" key="1">
    <source>
        <dbReference type="Pfam" id="PF07705"/>
    </source>
</evidence>
<evidence type="ECO:0000313" key="3">
    <source>
        <dbReference type="Proteomes" id="UP000673975"/>
    </source>
</evidence>
<dbReference type="RefSeq" id="WP_210510648.1">
    <property type="nucleotide sequence ID" value="NZ_JAFIDN010000002.1"/>
</dbReference>
<reference evidence="2" key="1">
    <citation type="submission" date="2021-02" db="EMBL/GenBank/DDBJ databases">
        <title>Natronogracilivirga saccharolytica gen. nov. sp. nov. a new anaerobic, haloalkiliphilic carbohydrate-fermenting bacterium from soda lake and proposing of Cyclonatronumiaceae fam. nov. in the phylum Balneolaeota.</title>
        <authorList>
            <person name="Zhilina T.N."/>
            <person name="Sorokin D.Y."/>
            <person name="Zavarzina D.G."/>
            <person name="Toshchakov S.V."/>
            <person name="Kublanov I.V."/>
        </authorList>
    </citation>
    <scope>NUCLEOTIDE SEQUENCE</scope>
    <source>
        <strain evidence="2">Z-1702</strain>
    </source>
</reference>
<dbReference type="InterPro" id="IPR011635">
    <property type="entry name" value="CARDB"/>
</dbReference>
<gene>
    <name evidence="2" type="ORF">NATSA_04090</name>
</gene>
<dbReference type="Gene3D" id="2.60.40.10">
    <property type="entry name" value="Immunoglobulins"/>
    <property type="match status" value="1"/>
</dbReference>
<dbReference type="Pfam" id="PF07705">
    <property type="entry name" value="CARDB"/>
    <property type="match status" value="1"/>
</dbReference>
<organism evidence="2 3">
    <name type="scientific">Natronogracilivirga saccharolytica</name>
    <dbReference type="NCBI Taxonomy" id="2812953"/>
    <lineage>
        <taxon>Bacteria</taxon>
        <taxon>Pseudomonadati</taxon>
        <taxon>Balneolota</taxon>
        <taxon>Balneolia</taxon>
        <taxon>Balneolales</taxon>
        <taxon>Cyclonatronaceae</taxon>
        <taxon>Natronogracilivirga</taxon>
    </lineage>
</organism>
<dbReference type="SUPFAM" id="SSF55486">
    <property type="entry name" value="Metalloproteases ('zincins'), catalytic domain"/>
    <property type="match status" value="1"/>
</dbReference>
<evidence type="ECO:0000313" key="2">
    <source>
        <dbReference type="EMBL" id="MBP3191839.1"/>
    </source>
</evidence>
<comment type="caution">
    <text evidence="2">The sequence shown here is derived from an EMBL/GenBank/DDBJ whole genome shotgun (WGS) entry which is preliminary data.</text>
</comment>
<dbReference type="InterPro" id="IPR013783">
    <property type="entry name" value="Ig-like_fold"/>
</dbReference>
<dbReference type="AlphaFoldDB" id="A0A8J7RLF2"/>
<proteinExistence type="predicted"/>
<dbReference type="PANTHER" id="PTHR41775:SF1">
    <property type="entry name" value="PEPTIDASE M6-LIKE DOMAIN-CONTAINING PROTEIN"/>
    <property type="match status" value="1"/>
</dbReference>
<dbReference type="EMBL" id="JAFIDN010000002">
    <property type="protein sequence ID" value="MBP3191839.1"/>
    <property type="molecule type" value="Genomic_DNA"/>
</dbReference>
<accession>A0A8J7RLF2</accession>
<keyword evidence="3" id="KW-1185">Reference proteome</keyword>
<dbReference type="Proteomes" id="UP000673975">
    <property type="component" value="Unassembled WGS sequence"/>
</dbReference>
<sequence>MNTIKEVFHAGGVFRPKTAEVTPGSMGLNCHESGADGRLFSAANLLFVFALVLMTSCVPTEALPEIEPGTVTLEAPEEAMYVGSYARVPVLIGIQDVGFDDLSFRVAEGAHGGVVSDSRDRTFDPQQPHTMLIAGPRPGEYTLEAVQESTGDVVGEASFKVTVRSAGGSRGPSFVTQASGPGPVVGSAWGGGPSGLQNVGTNLSTGQQNIALIFVDTEDQRFTSDDDELDEFRTRWQEHMTDGFTMPDGTVRSVRRYVQEASLNRADVTMEMFGPYQLDGNWDEVGAGAGLGAHAQAAITTADDDINYNQFNSVLIVSQSVGAVDDTTASFAWPRATLGRGAWWTTSDGNVTLGAMQMPNDWTERDGRQLYATTMHELGHNFGLPDLYTPEVSGRNPGHWDIMHADRRIPNFTLPNRLRLGWTDEDWVRGYNFANLGTDVDETISLRRPSSGNPGSGNFVGAEIRITDGLNYYFEFRNRDDTQIADLQLPSNRRILGTDARSDPFVPPFARPAILRLPQFPGSVGAVLGEGQAYRETDNTSPIYPVEFEATALNIQDNSADLRIRYGVNDKPDPSIRPWGAPPWQTPDIEVRNERNANNPEWFNVPWQGNPNTVIAKVKNNGMLDAPGVQVDFYVKNYNIGSVPESYLGSDIQDIDPGETVEFSTNWVPPSDGHYCIVVRIPLYTRPGEPPVTEMTELNNIAQSNYDRFISPTASPATRRITSVEVSNPYDLPTRVYVGLDQNNPYYRTYLEHRWLDLDANETTEVEVMMEFTGSLPPIGVKDRPTHKLEEPNRVSIQSLIVDPYDANGHVMHRLGGAELDVVTGLSTRIEEFGFRDGGFGGVVITSEGDPVPGGTVILTITTKGSQDEDPEVTNARGEVQNGQFHIPVQRREGDVQAYFVPRQGYGDATSEVVSLP</sequence>
<feature type="domain" description="CARDB" evidence="1">
    <location>
        <begin position="587"/>
        <end position="681"/>
    </location>
</feature>
<dbReference type="PANTHER" id="PTHR41775">
    <property type="entry name" value="SECRETED PROTEIN-RELATED"/>
    <property type="match status" value="1"/>
</dbReference>
<protein>
    <recommendedName>
        <fullName evidence="1">CARDB domain-containing protein</fullName>
    </recommendedName>
</protein>
<name>A0A8J7RLF2_9BACT</name>